<feature type="region of interest" description="Disordered" evidence="1">
    <location>
        <begin position="39"/>
        <end position="62"/>
    </location>
</feature>
<dbReference type="OrthoDB" id="10586001at2759"/>
<keyword evidence="3" id="KW-1185">Reference proteome</keyword>
<evidence type="ECO:0000313" key="3">
    <source>
        <dbReference type="Proteomes" id="UP000054018"/>
    </source>
</evidence>
<dbReference type="AlphaFoldDB" id="A0A0C9Y461"/>
<evidence type="ECO:0000313" key="2">
    <source>
        <dbReference type="EMBL" id="KIK11861.1"/>
    </source>
</evidence>
<dbReference type="HOGENOM" id="CLU_110350_0_0_1"/>
<accession>A0A0C9Y461</accession>
<sequence length="119" mass="13114">MAATAAFSPSISGILEDELEAGKALSVVNEIDLTTPRASLIHEEAAPPPSKGKGQAEATEMSPFEELDMRIGAIEESIEWGEDTLVKMHGQITHLATDVSEQLRALRKWRWKKFIEGLR</sequence>
<organism evidence="2 3">
    <name type="scientific">Pisolithus microcarpus 441</name>
    <dbReference type="NCBI Taxonomy" id="765257"/>
    <lineage>
        <taxon>Eukaryota</taxon>
        <taxon>Fungi</taxon>
        <taxon>Dikarya</taxon>
        <taxon>Basidiomycota</taxon>
        <taxon>Agaricomycotina</taxon>
        <taxon>Agaricomycetes</taxon>
        <taxon>Agaricomycetidae</taxon>
        <taxon>Boletales</taxon>
        <taxon>Sclerodermatineae</taxon>
        <taxon>Pisolithaceae</taxon>
        <taxon>Pisolithus</taxon>
    </lineage>
</organism>
<protein>
    <submittedName>
        <fullName evidence="2">Uncharacterized protein</fullName>
    </submittedName>
</protein>
<evidence type="ECO:0000256" key="1">
    <source>
        <dbReference type="SAM" id="MobiDB-lite"/>
    </source>
</evidence>
<name>A0A0C9Y461_9AGAM</name>
<proteinExistence type="predicted"/>
<reference evidence="2 3" key="1">
    <citation type="submission" date="2014-04" db="EMBL/GenBank/DDBJ databases">
        <authorList>
            <consortium name="DOE Joint Genome Institute"/>
            <person name="Kuo A."/>
            <person name="Kohler A."/>
            <person name="Costa M.D."/>
            <person name="Nagy L.G."/>
            <person name="Floudas D."/>
            <person name="Copeland A."/>
            <person name="Barry K.W."/>
            <person name="Cichocki N."/>
            <person name="Veneault-Fourrey C."/>
            <person name="LaButti K."/>
            <person name="Lindquist E.A."/>
            <person name="Lipzen A."/>
            <person name="Lundell T."/>
            <person name="Morin E."/>
            <person name="Murat C."/>
            <person name="Sun H."/>
            <person name="Tunlid A."/>
            <person name="Henrissat B."/>
            <person name="Grigoriev I.V."/>
            <person name="Hibbett D.S."/>
            <person name="Martin F."/>
            <person name="Nordberg H.P."/>
            <person name="Cantor M.N."/>
            <person name="Hua S.X."/>
        </authorList>
    </citation>
    <scope>NUCLEOTIDE SEQUENCE [LARGE SCALE GENOMIC DNA]</scope>
    <source>
        <strain evidence="2 3">441</strain>
    </source>
</reference>
<gene>
    <name evidence="2" type="ORF">PISMIDRAFT_19173</name>
</gene>
<reference evidence="3" key="2">
    <citation type="submission" date="2015-01" db="EMBL/GenBank/DDBJ databases">
        <title>Evolutionary Origins and Diversification of the Mycorrhizal Mutualists.</title>
        <authorList>
            <consortium name="DOE Joint Genome Institute"/>
            <consortium name="Mycorrhizal Genomics Consortium"/>
            <person name="Kohler A."/>
            <person name="Kuo A."/>
            <person name="Nagy L.G."/>
            <person name="Floudas D."/>
            <person name="Copeland A."/>
            <person name="Barry K.W."/>
            <person name="Cichocki N."/>
            <person name="Veneault-Fourrey C."/>
            <person name="LaButti K."/>
            <person name="Lindquist E.A."/>
            <person name="Lipzen A."/>
            <person name="Lundell T."/>
            <person name="Morin E."/>
            <person name="Murat C."/>
            <person name="Riley R."/>
            <person name="Ohm R."/>
            <person name="Sun H."/>
            <person name="Tunlid A."/>
            <person name="Henrissat B."/>
            <person name="Grigoriev I.V."/>
            <person name="Hibbett D.S."/>
            <person name="Martin F."/>
        </authorList>
    </citation>
    <scope>NUCLEOTIDE SEQUENCE [LARGE SCALE GENOMIC DNA]</scope>
    <source>
        <strain evidence="3">441</strain>
    </source>
</reference>
<dbReference type="Proteomes" id="UP000054018">
    <property type="component" value="Unassembled WGS sequence"/>
</dbReference>
<dbReference type="EMBL" id="KN834147">
    <property type="protein sequence ID" value="KIK11861.1"/>
    <property type="molecule type" value="Genomic_DNA"/>
</dbReference>